<feature type="region of interest" description="Disordered" evidence="3">
    <location>
        <begin position="1017"/>
        <end position="1078"/>
    </location>
</feature>
<dbReference type="OrthoDB" id="19311at2759"/>
<dbReference type="SUPFAM" id="SSF111347">
    <property type="entry name" value="Rap/Ran-GAP"/>
    <property type="match status" value="1"/>
</dbReference>
<name>A0A4P9Z590_9FUNG</name>
<evidence type="ECO:0000256" key="1">
    <source>
        <dbReference type="ARBA" id="ARBA00022468"/>
    </source>
</evidence>
<feature type="compositionally biased region" description="Low complexity" evidence="3">
    <location>
        <begin position="1750"/>
        <end position="1765"/>
    </location>
</feature>
<feature type="region of interest" description="Disordered" evidence="3">
    <location>
        <begin position="1745"/>
        <end position="1765"/>
    </location>
</feature>
<dbReference type="PROSITE" id="PS50085">
    <property type="entry name" value="RAPGAP"/>
    <property type="match status" value="1"/>
</dbReference>
<dbReference type="GO" id="GO:0005634">
    <property type="term" value="C:nucleus"/>
    <property type="evidence" value="ECO:0007669"/>
    <property type="project" value="InterPro"/>
</dbReference>
<evidence type="ECO:0000256" key="3">
    <source>
        <dbReference type="SAM" id="MobiDB-lite"/>
    </source>
</evidence>
<keyword evidence="2" id="KW-0597">Phosphoprotein</keyword>
<feature type="compositionally biased region" description="Low complexity" evidence="3">
    <location>
        <begin position="91"/>
        <end position="111"/>
    </location>
</feature>
<feature type="region of interest" description="Disordered" evidence="3">
    <location>
        <begin position="1586"/>
        <end position="1645"/>
    </location>
</feature>
<dbReference type="InterPro" id="IPR027107">
    <property type="entry name" value="Tuberin/Ral-act_asu"/>
</dbReference>
<dbReference type="Proteomes" id="UP000278143">
    <property type="component" value="Unassembled WGS sequence"/>
</dbReference>
<evidence type="ECO:0000313" key="5">
    <source>
        <dbReference type="EMBL" id="RKP27777.1"/>
    </source>
</evidence>
<proteinExistence type="predicted"/>
<evidence type="ECO:0000256" key="2">
    <source>
        <dbReference type="ARBA" id="ARBA00022553"/>
    </source>
</evidence>
<gene>
    <name evidence="5" type="ORF">SYNPS1DRAFT_26584</name>
</gene>
<feature type="region of interest" description="Disordered" evidence="3">
    <location>
        <begin position="1857"/>
        <end position="1877"/>
    </location>
</feature>
<feature type="compositionally biased region" description="Low complexity" evidence="3">
    <location>
        <begin position="135"/>
        <end position="153"/>
    </location>
</feature>
<dbReference type="InterPro" id="IPR016024">
    <property type="entry name" value="ARM-type_fold"/>
</dbReference>
<feature type="region of interest" description="Disordered" evidence="3">
    <location>
        <begin position="1500"/>
        <end position="1532"/>
    </location>
</feature>
<accession>A0A4P9Z590</accession>
<feature type="domain" description="Rap-GAP" evidence="4">
    <location>
        <begin position="1950"/>
        <end position="2139"/>
    </location>
</feature>
<dbReference type="GO" id="GO:0051056">
    <property type="term" value="P:regulation of small GTPase mediated signal transduction"/>
    <property type="evidence" value="ECO:0007669"/>
    <property type="project" value="InterPro"/>
</dbReference>
<evidence type="ECO:0000259" key="4">
    <source>
        <dbReference type="PROSITE" id="PS50085"/>
    </source>
</evidence>
<dbReference type="PANTHER" id="PTHR10063">
    <property type="entry name" value="TUBERIN"/>
    <property type="match status" value="1"/>
</dbReference>
<feature type="compositionally biased region" description="Low complexity" evidence="3">
    <location>
        <begin position="25"/>
        <end position="44"/>
    </location>
</feature>
<feature type="compositionally biased region" description="Pro residues" evidence="3">
    <location>
        <begin position="45"/>
        <end position="56"/>
    </location>
</feature>
<sequence>MEFFNSLSQPRRKRSQASQLPLNAPGGSATTGNSNSNSNSNSGGTPPPMPTGPPTSAPADGQASNSNNGSAQPTHSLLHRASTGFLNQLTSPFNNSNNNNSNNGAVSQSSSGGSGDRSPYRRDLSDPYQHGSSGGSHNYYGGSGANAGSRRSSPYTAGDGQRPPTVAEHQDDAMLQQTSPPLPSLSSLSGDASAAGHADESDDAIDAAPGAHRRHLMSLTHASSPGSGSLSVRIRSTSSHHSLNSVYSAHSYLSSNPESASIVSETGSTSGPATSLMHHAAQPTITLGAGNVQPSMSITSMHSSGSRNGAMASPPASPTTIDGHMQAGNLPSMPPMSSSSSFSSNSMGQRRPSNTMLAMPSGNSGTNISLSNSARSETSGAVSDKVLLKKVKVFLDDRQKLKARFQSLVNFIDAANNLDQAIFFQDHADNVFMVVVDTCEGHIRKIKQRNVKPTSLASKDIQMLLRSLTVFRRILLYLPDRLRTGWRSDEIGRILAPLLDHGNHMRIRMIGLRLLLLWMRSAPDCETSAANDIRCLFAYAIPLGVFLRETVGLQYVPTRHTSRLGSVRLPPAPPDEVSDVELLLPSTHKPTGSDALLLFGAIFDEMVVLAHLSTNNPAPDSDDDELAQMSSGEATLFCAGIGSAQHALRYISQQLAEAYLVKLMPGAVFHNTEHRLPELGFVRCPPSFLRLFIGFMLDSTMPPNFGSSNRREQALDASVTLMMHKVTSNLRQFRVFRAECVEQALTLRPASAYQDLFRSALYIATHWMTRAEEDWPLDLRAIKAEGGVASLIEEFKLSEADQNSPAVTYFVWNQQFCWYTDVLLLPLETIPEDEDDARIPLRLHRLILSLVRVVLAANNERLLPSTWNHTLRALLAIQSLVMAGKPRYSSKTIDSLIGMLVKTIYVTWARANTNDHEIWEQLCTAMQRHILWPQVVRQWGKMVLKMTRVIIKEVYGIDTKKLGQDVMLPKLLRKKKNALQRRVSLVSGSIPKDIKGQFSGSGSSSAAAAAAAAASRSLRKHHSTNPMALMSGGHRHDDSFGGTMSAASHSHHQHTTGMSDEESPRIERKRSQTHNALDRLVNVTRSTSETATTHHPKFHYERLQAALEVTFADFKTEGFTELSSVKWTPDYALRSWKNILCSLGNPNSIENPGFHLEAIDCLVDTWSMLAAVQRRQSIGGGYQPALIEFMPWLFQAADMPVAYAASRAAAYGCICRMMGTKLDEPGVAIKDDRIRTSIMWRSANLFRNCLPGSTVLLPSYLMCFRTMLLEDGKTKMRQIPKEIRIATAKTLCSMICLPNRFTSLRVPIVTYNQLLKRLQSDYKESPIEPISCPSIRAHFITLLSDLLTAASSQPVAQYDGELHSILVYTMLVILLDDLATETPNTNMIRRCLATLLSHLYLKSTEPAIAAITGLSVFLHDPVRLAALGDIITDIVGALGEQLKSRPRDKTRSQCDLMAMMLDALVEWVMVDSVSEHVLRHLSPVIFDTLDLATQELSSNHTGFTSNSNGGSGTNPSTPSTVEPALHFGDLNRPVRRSSIQLLRGRRSHSGGAGSVGSTEQFDTEVAHTHAPTQVTFSHATGATTVVSNPTATTNTASGSGQSHQTPQTQQQQAHQHASHATAATPTTSTSPATAGTHASPSIPAHDGWSIVQESAEAALLHMLHHFNGFPPRHGADMLHSMLKESSNHESSEESYDNSLLLMYNGNTIISFCMDSSHPYVIRVILRNPTGKYVWDMQSIESLHEMDTKSEASQSTSSLGSTGSTAAAAITPSDSVILDRKCLTRAACTTSEATKAMTCCVNDLDSSNIPADPLAELLDRIESTTGYDSPIDREMPLSPDGIKEPTNPCGPAASRCCGGGGGGGSTDPSPPALPARPPLDTRTSTHTIHPPAEVPLPPLPGAGQEALLERVMVDNMQCRVLMSQLGLLDEEAVEGDKICQLKITPSLIRDVKELDRKYGREVIKIGLLYVAPGQDTERAILGNDSASIMYDQFVATLGWEIDLRSHGGYRGRLDSEENYHTAIYYANSTIEMLFHDATRLPTNPNDPQQVKKKRHIGNDHVHIVWNEHRRDYRPDTIGGDFGNIQIVITPVPNGLFAIDIFRDQRLDLPGPLVDGMMVPCAMQRLKDLKVIFNRHRESQT</sequence>
<dbReference type="InterPro" id="IPR000331">
    <property type="entry name" value="Rap/Ran_GAP_dom"/>
</dbReference>
<dbReference type="FunFam" id="3.40.50.11210:FF:000001">
    <property type="entry name" value="Ral GTPase-activating protein subunit alpha-1 isoform 1"/>
    <property type="match status" value="1"/>
</dbReference>
<dbReference type="GO" id="GO:0005737">
    <property type="term" value="C:cytoplasm"/>
    <property type="evidence" value="ECO:0007669"/>
    <property type="project" value="TreeGrafter"/>
</dbReference>
<dbReference type="SUPFAM" id="SSF48371">
    <property type="entry name" value="ARM repeat"/>
    <property type="match status" value="1"/>
</dbReference>
<keyword evidence="1" id="KW-0343">GTPase activation</keyword>
<dbReference type="InterPro" id="IPR046859">
    <property type="entry name" value="RGPA/RALGAPB_N"/>
</dbReference>
<evidence type="ECO:0000313" key="6">
    <source>
        <dbReference type="Proteomes" id="UP000278143"/>
    </source>
</evidence>
<feature type="compositionally biased region" description="Low complexity" evidence="3">
    <location>
        <begin position="335"/>
        <end position="347"/>
    </location>
</feature>
<keyword evidence="6" id="KW-1185">Reference proteome</keyword>
<protein>
    <recommendedName>
        <fullName evidence="4">Rap-GAP domain-containing protein</fullName>
    </recommendedName>
</protein>
<feature type="compositionally biased region" description="Pro residues" evidence="3">
    <location>
        <begin position="1867"/>
        <end position="1876"/>
    </location>
</feature>
<dbReference type="EMBL" id="KZ989153">
    <property type="protein sequence ID" value="RKP27777.1"/>
    <property type="molecule type" value="Genomic_DNA"/>
</dbReference>
<feature type="compositionally biased region" description="Low complexity" evidence="3">
    <location>
        <begin position="1500"/>
        <end position="1520"/>
    </location>
</feature>
<reference evidence="6" key="1">
    <citation type="journal article" date="2018" name="Nat. Microbiol.">
        <title>Leveraging single-cell genomics to expand the fungal tree of life.</title>
        <authorList>
            <person name="Ahrendt S.R."/>
            <person name="Quandt C.A."/>
            <person name="Ciobanu D."/>
            <person name="Clum A."/>
            <person name="Salamov A."/>
            <person name="Andreopoulos B."/>
            <person name="Cheng J.F."/>
            <person name="Woyke T."/>
            <person name="Pelin A."/>
            <person name="Henrissat B."/>
            <person name="Reynolds N.K."/>
            <person name="Benny G.L."/>
            <person name="Smith M.E."/>
            <person name="James T.Y."/>
            <person name="Grigoriev I.V."/>
        </authorList>
    </citation>
    <scope>NUCLEOTIDE SEQUENCE [LARGE SCALE GENOMIC DNA]</scope>
    <source>
        <strain evidence="6">Benny S71-1</strain>
    </source>
</reference>
<dbReference type="Pfam" id="PF20412">
    <property type="entry name" value="RALGAPB_N"/>
    <property type="match status" value="1"/>
</dbReference>
<dbReference type="GO" id="GO:0005096">
    <property type="term" value="F:GTPase activator activity"/>
    <property type="evidence" value="ECO:0007669"/>
    <property type="project" value="UniProtKB-KW"/>
</dbReference>
<organism evidence="5 6">
    <name type="scientific">Syncephalis pseudoplumigaleata</name>
    <dbReference type="NCBI Taxonomy" id="1712513"/>
    <lineage>
        <taxon>Eukaryota</taxon>
        <taxon>Fungi</taxon>
        <taxon>Fungi incertae sedis</taxon>
        <taxon>Zoopagomycota</taxon>
        <taxon>Zoopagomycotina</taxon>
        <taxon>Zoopagomycetes</taxon>
        <taxon>Zoopagales</taxon>
        <taxon>Piptocephalidaceae</taxon>
        <taxon>Syncephalis</taxon>
    </lineage>
</organism>
<dbReference type="Pfam" id="PF02145">
    <property type="entry name" value="Rap_GAP"/>
    <property type="match status" value="1"/>
</dbReference>
<feature type="compositionally biased region" description="Low complexity" evidence="3">
    <location>
        <begin position="184"/>
        <end position="196"/>
    </location>
</feature>
<feature type="region of interest" description="Disordered" evidence="3">
    <location>
        <begin position="1"/>
        <end position="205"/>
    </location>
</feature>
<dbReference type="PANTHER" id="PTHR10063:SF11">
    <property type="entry name" value="RHO GTPASE-ACTIVATING PROTEIN CG5521-RELATED"/>
    <property type="match status" value="1"/>
</dbReference>
<feature type="compositionally biased region" description="Low complexity" evidence="3">
    <location>
        <begin position="1597"/>
        <end position="1641"/>
    </location>
</feature>
<feature type="compositionally biased region" description="Polar residues" evidence="3">
    <location>
        <begin position="62"/>
        <end position="75"/>
    </location>
</feature>
<dbReference type="InterPro" id="IPR035974">
    <property type="entry name" value="Rap/Ran-GAP_sf"/>
</dbReference>
<dbReference type="Gene3D" id="3.40.50.11210">
    <property type="entry name" value="Rap/Ran-GAP"/>
    <property type="match status" value="1"/>
</dbReference>
<feature type="region of interest" description="Disordered" evidence="3">
    <location>
        <begin position="333"/>
        <end position="352"/>
    </location>
</feature>
<feature type="compositionally biased region" description="Polar residues" evidence="3">
    <location>
        <begin position="1586"/>
        <end position="1596"/>
    </location>
</feature>